<dbReference type="InterPro" id="IPR036412">
    <property type="entry name" value="HAD-like_sf"/>
</dbReference>
<dbReference type="Gene3D" id="3.90.1470.20">
    <property type="match status" value="1"/>
</dbReference>
<dbReference type="STRING" id="41431.PCC8801_1576"/>
<keyword evidence="2" id="KW-0378">Hydrolase</keyword>
<dbReference type="GO" id="GO:0036424">
    <property type="term" value="F:L-phosphoserine phosphatase activity"/>
    <property type="evidence" value="ECO:0007669"/>
    <property type="project" value="TreeGrafter"/>
</dbReference>
<dbReference type="NCBIfam" id="TIGR01488">
    <property type="entry name" value="HAD-SF-IB"/>
    <property type="match status" value="1"/>
</dbReference>
<evidence type="ECO:0000313" key="2">
    <source>
        <dbReference type="EMBL" id="ACK65628.1"/>
    </source>
</evidence>
<dbReference type="GO" id="GO:0005737">
    <property type="term" value="C:cytoplasm"/>
    <property type="evidence" value="ECO:0007669"/>
    <property type="project" value="TreeGrafter"/>
</dbReference>
<name>B7JUT4_RIPO1</name>
<sequence length="217" mass="24740">MLFNSVVFCDFDGTITAVETFAGMLKEFSPELSAEIMPQLYNRTLTLREGVRRILESIPSSYYPNILEYVIAKPIRPGLAELIDFLSSQNVPFVVVSGGLKGMVEMVLKRENLIDKVHDIFAIEVTTQQDYLTVDSPFEGDTELLAKVQVMELYQSSEKIIIGDSVTDVNMAMVGDLVFARDRLINYMEDANKPYISWEDFFDIRHYLMQHWGKDAS</sequence>
<reference evidence="3" key="1">
    <citation type="journal article" date="2011" name="MBio">
        <title>Novel metabolic attributes of the genus Cyanothece, comprising a group of unicellular nitrogen-fixing Cyanobacteria.</title>
        <authorList>
            <person name="Bandyopadhyay A."/>
            <person name="Elvitigala T."/>
            <person name="Welsh E."/>
            <person name="Stockel J."/>
            <person name="Liberton M."/>
            <person name="Min H."/>
            <person name="Sherman L.A."/>
            <person name="Pakrasi H.B."/>
        </authorList>
    </citation>
    <scope>NUCLEOTIDE SEQUENCE [LARGE SCALE GENOMIC DNA]</scope>
    <source>
        <strain evidence="3">PCC 8801</strain>
    </source>
</reference>
<dbReference type="InterPro" id="IPR050582">
    <property type="entry name" value="HAD-like_SerB"/>
</dbReference>
<dbReference type="eggNOG" id="COG4359">
    <property type="taxonomic scope" value="Bacteria"/>
</dbReference>
<dbReference type="PANTHER" id="PTHR43344">
    <property type="entry name" value="PHOSPHOSERINE PHOSPHATASE"/>
    <property type="match status" value="1"/>
</dbReference>
<dbReference type="Proteomes" id="UP000008204">
    <property type="component" value="Chromosome"/>
</dbReference>
<dbReference type="EMBL" id="CP001287">
    <property type="protein sequence ID" value="ACK65628.1"/>
    <property type="molecule type" value="Genomic_DNA"/>
</dbReference>
<dbReference type="AlphaFoldDB" id="B7JUT4"/>
<dbReference type="GO" id="GO:0000287">
    <property type="term" value="F:magnesium ion binding"/>
    <property type="evidence" value="ECO:0007669"/>
    <property type="project" value="TreeGrafter"/>
</dbReference>
<dbReference type="PANTHER" id="PTHR43344:SF21">
    <property type="entry name" value="POLYOL PHOSPHATE PHOSPHATASE PYP1"/>
    <property type="match status" value="1"/>
</dbReference>
<dbReference type="GO" id="GO:0006564">
    <property type="term" value="P:L-serine biosynthetic process"/>
    <property type="evidence" value="ECO:0007669"/>
    <property type="project" value="TreeGrafter"/>
</dbReference>
<dbReference type="Pfam" id="PF12710">
    <property type="entry name" value="HAD"/>
    <property type="match status" value="1"/>
</dbReference>
<evidence type="ECO:0000313" key="3">
    <source>
        <dbReference type="Proteomes" id="UP000008204"/>
    </source>
</evidence>
<comment type="similarity">
    <text evidence="1">Belongs to the HAD-like hydrolase superfamily. SerB family.</text>
</comment>
<dbReference type="HOGENOM" id="CLU_058495_2_1_3"/>
<dbReference type="KEGG" id="cyp:PCC8801_1576"/>
<accession>B7JUT4</accession>
<dbReference type="InterPro" id="IPR023214">
    <property type="entry name" value="HAD_sf"/>
</dbReference>
<protein>
    <submittedName>
        <fullName evidence="2">HAD-superfamily hydrolase, subfamily IB (PSPase-like)</fullName>
    </submittedName>
</protein>
<dbReference type="OrthoDB" id="9804940at2"/>
<organism evidence="2 3">
    <name type="scientific">Rippkaea orientalis (strain PCC 8801 / RF-1)</name>
    <name type="common">Cyanothece sp. (strain PCC 8801)</name>
    <dbReference type="NCBI Taxonomy" id="41431"/>
    <lineage>
        <taxon>Bacteria</taxon>
        <taxon>Bacillati</taxon>
        <taxon>Cyanobacteriota</taxon>
        <taxon>Cyanophyceae</taxon>
        <taxon>Oscillatoriophycideae</taxon>
        <taxon>Chroococcales</taxon>
        <taxon>Aphanothecaceae</taxon>
        <taxon>Rippkaea</taxon>
        <taxon>Rippkaea orientalis</taxon>
    </lineage>
</organism>
<dbReference type="Gene3D" id="3.40.50.1000">
    <property type="entry name" value="HAD superfamily/HAD-like"/>
    <property type="match status" value="1"/>
</dbReference>
<dbReference type="SUPFAM" id="SSF56784">
    <property type="entry name" value="HAD-like"/>
    <property type="match status" value="1"/>
</dbReference>
<dbReference type="RefSeq" id="WP_012594901.1">
    <property type="nucleotide sequence ID" value="NC_011726.1"/>
</dbReference>
<keyword evidence="3" id="KW-1185">Reference proteome</keyword>
<proteinExistence type="inferred from homology"/>
<gene>
    <name evidence="2" type="ordered locus">PCC8801_1576</name>
</gene>
<evidence type="ECO:0000256" key="1">
    <source>
        <dbReference type="ARBA" id="ARBA00009184"/>
    </source>
</evidence>